<dbReference type="GO" id="GO:0000981">
    <property type="term" value="F:DNA-binding transcription factor activity, RNA polymerase II-specific"/>
    <property type="evidence" value="ECO:0007669"/>
    <property type="project" value="InterPro"/>
</dbReference>
<dbReference type="Pfam" id="PF00172">
    <property type="entry name" value="Zn_clus"/>
    <property type="match status" value="1"/>
</dbReference>
<dbReference type="PANTHER" id="PTHR38791">
    <property type="entry name" value="ZN(II)2CYS6 TRANSCRIPTION FACTOR (EUROFUNG)-RELATED-RELATED"/>
    <property type="match status" value="1"/>
</dbReference>
<dbReference type="CDD" id="cd00067">
    <property type="entry name" value="GAL4"/>
    <property type="match status" value="1"/>
</dbReference>
<dbReference type="PROSITE" id="PS00463">
    <property type="entry name" value="ZN2_CY6_FUNGAL_1"/>
    <property type="match status" value="1"/>
</dbReference>
<sequence>MGRRGKLSMGCGTCRKRKIRCDETEPECRQCINAGWMCPRYDDLKDRLFQNRTVADFSSSVGPDAEKIPAVEYLRAGPLQQDAMHHSPSLSPPPHIIQPVTNRAIDLFLASHVPRDKVFIRGCFEYLPDFRASHSRNLGFSASLNAVALAAYGNTVQSTKILIQARSYLGVAIRRINKALMSPDEAIKDSTIISIMLLATFETITCRNQKSLQDCDMHTKGATAIIEMRGRQQLQSLLGMQLFVQMCGDISRGCLQRSVRVPSGVLAARSHAATLMGHLDTAWHLGDMIIEVAEFRANVKEGVFRTPGTVIKAAQDLDAQLYDLAISVPTEHSFKISQPHCNERLVWGGFYHVYPSFWAAYFWNNLRTCRILLHQEICRQAEMITVQKQDQLVLSRNLVRQLGIDICATVPQYSGVLPLLVPHNSMAKPPPELLPGSSSTGSDDHRRWIVDRARDIGRSTGIHQAFALADVLEKQEKIHIWED</sequence>
<dbReference type="GO" id="GO:0008270">
    <property type="term" value="F:zinc ion binding"/>
    <property type="evidence" value="ECO:0007669"/>
    <property type="project" value="InterPro"/>
</dbReference>
<dbReference type="PROSITE" id="PS50048">
    <property type="entry name" value="ZN2_CY6_FUNGAL_2"/>
    <property type="match status" value="1"/>
</dbReference>
<dbReference type="InterPro" id="IPR036864">
    <property type="entry name" value="Zn2-C6_fun-type_DNA-bd_sf"/>
</dbReference>
<keyword evidence="1" id="KW-0539">Nucleus</keyword>
<evidence type="ECO:0000259" key="2">
    <source>
        <dbReference type="PROSITE" id="PS50048"/>
    </source>
</evidence>
<dbReference type="OrthoDB" id="5429770at2759"/>
<dbReference type="AlphaFoldDB" id="A0A8H7TDU9"/>
<dbReference type="SUPFAM" id="SSF57701">
    <property type="entry name" value="Zn2/Cys6 DNA-binding domain"/>
    <property type="match status" value="1"/>
</dbReference>
<reference evidence="3" key="1">
    <citation type="submission" date="2021-02" db="EMBL/GenBank/DDBJ databases">
        <title>Genome sequence Cadophora malorum strain M34.</title>
        <authorList>
            <person name="Stefanovic E."/>
            <person name="Vu D."/>
            <person name="Scully C."/>
            <person name="Dijksterhuis J."/>
            <person name="Roader J."/>
            <person name="Houbraken J."/>
        </authorList>
    </citation>
    <scope>NUCLEOTIDE SEQUENCE</scope>
    <source>
        <strain evidence="3">M34</strain>
    </source>
</reference>
<name>A0A8H7TDU9_9HELO</name>
<keyword evidence="4" id="KW-1185">Reference proteome</keyword>
<evidence type="ECO:0000313" key="4">
    <source>
        <dbReference type="Proteomes" id="UP000664132"/>
    </source>
</evidence>
<dbReference type="SMART" id="SM00066">
    <property type="entry name" value="GAL4"/>
    <property type="match status" value="1"/>
</dbReference>
<proteinExistence type="predicted"/>
<dbReference type="InterPro" id="IPR053175">
    <property type="entry name" value="DHMBA_Reg_Transcription_Factor"/>
</dbReference>
<gene>
    <name evidence="3" type="ORF">IFR04_009216</name>
</gene>
<evidence type="ECO:0000313" key="3">
    <source>
        <dbReference type="EMBL" id="KAG4417646.1"/>
    </source>
</evidence>
<comment type="caution">
    <text evidence="3">The sequence shown here is derived from an EMBL/GenBank/DDBJ whole genome shotgun (WGS) entry which is preliminary data.</text>
</comment>
<feature type="domain" description="Zn(2)-C6 fungal-type" evidence="2">
    <location>
        <begin position="10"/>
        <end position="38"/>
    </location>
</feature>
<dbReference type="InterPro" id="IPR021858">
    <property type="entry name" value="Fun_TF"/>
</dbReference>
<evidence type="ECO:0000256" key="1">
    <source>
        <dbReference type="ARBA" id="ARBA00023242"/>
    </source>
</evidence>
<dbReference type="Pfam" id="PF11951">
    <property type="entry name" value="Fungal_trans_2"/>
    <property type="match status" value="1"/>
</dbReference>
<protein>
    <recommendedName>
        <fullName evidence="2">Zn(2)-C6 fungal-type domain-containing protein</fullName>
    </recommendedName>
</protein>
<dbReference type="InterPro" id="IPR001138">
    <property type="entry name" value="Zn2Cys6_DnaBD"/>
</dbReference>
<dbReference type="EMBL" id="JAFJYH010000149">
    <property type="protein sequence ID" value="KAG4417646.1"/>
    <property type="molecule type" value="Genomic_DNA"/>
</dbReference>
<accession>A0A8H7TDU9</accession>
<dbReference type="Gene3D" id="4.10.240.10">
    <property type="entry name" value="Zn(2)-C6 fungal-type DNA-binding domain"/>
    <property type="match status" value="1"/>
</dbReference>
<organism evidence="3 4">
    <name type="scientific">Cadophora malorum</name>
    <dbReference type="NCBI Taxonomy" id="108018"/>
    <lineage>
        <taxon>Eukaryota</taxon>
        <taxon>Fungi</taxon>
        <taxon>Dikarya</taxon>
        <taxon>Ascomycota</taxon>
        <taxon>Pezizomycotina</taxon>
        <taxon>Leotiomycetes</taxon>
        <taxon>Helotiales</taxon>
        <taxon>Ploettnerulaceae</taxon>
        <taxon>Cadophora</taxon>
    </lineage>
</organism>
<dbReference type="Proteomes" id="UP000664132">
    <property type="component" value="Unassembled WGS sequence"/>
</dbReference>